<gene>
    <name evidence="12" type="primary">fliP</name>
    <name evidence="13" type="ORF">SAMN05192585_11341</name>
</gene>
<dbReference type="PANTHER" id="PTHR30587">
    <property type="entry name" value="FLAGELLAR BIOSYNTHETIC PROTEIN FLIP"/>
    <property type="match status" value="1"/>
</dbReference>
<dbReference type="GO" id="GO:0044781">
    <property type="term" value="P:bacterial-type flagellum organization"/>
    <property type="evidence" value="ECO:0007669"/>
    <property type="project" value="UniProtKB-UniRule"/>
</dbReference>
<comment type="function">
    <text evidence="12">Plays a role in the flagellum-specific transport system.</text>
</comment>
<evidence type="ECO:0000256" key="12">
    <source>
        <dbReference type="RuleBase" id="RU362069"/>
    </source>
</evidence>
<name>A0A1G9ZF64_9FIRM</name>
<keyword evidence="6 12" id="KW-1005">Bacterial flagellum biogenesis</keyword>
<keyword evidence="5 12" id="KW-0812">Transmembrane</keyword>
<keyword evidence="4 12" id="KW-1003">Cell membrane</keyword>
<evidence type="ECO:0000256" key="8">
    <source>
        <dbReference type="ARBA" id="ARBA00022989"/>
    </source>
</evidence>
<keyword evidence="11 12" id="KW-1006">Bacterial flagellum protein export</keyword>
<accession>A0A1G9ZF64</accession>
<reference evidence="13 14" key="1">
    <citation type="submission" date="2016-10" db="EMBL/GenBank/DDBJ databases">
        <authorList>
            <person name="de Groot N.N."/>
        </authorList>
    </citation>
    <scope>NUCLEOTIDE SEQUENCE [LARGE SCALE GENOMIC DNA]</scope>
    <source>
        <strain evidence="13 14">CGMCC 1.5012</strain>
    </source>
</reference>
<evidence type="ECO:0000313" key="14">
    <source>
        <dbReference type="Proteomes" id="UP000199182"/>
    </source>
</evidence>
<keyword evidence="9 12" id="KW-0472">Membrane</keyword>
<keyword evidence="3 12" id="KW-0813">Transport</keyword>
<dbReference type="GO" id="GO:0009425">
    <property type="term" value="C:bacterial-type flagellum basal body"/>
    <property type="evidence" value="ECO:0007669"/>
    <property type="project" value="UniProtKB-SubCell"/>
</dbReference>
<dbReference type="NCBIfam" id="TIGR01103">
    <property type="entry name" value="fliP"/>
    <property type="match status" value="1"/>
</dbReference>
<comment type="similarity">
    <text evidence="1 12">Belongs to the FliP/MopC/SpaP family.</text>
</comment>
<evidence type="ECO:0000256" key="11">
    <source>
        <dbReference type="ARBA" id="ARBA00023225"/>
    </source>
</evidence>
<organism evidence="13 14">
    <name type="scientific">Acetanaerobacterium elongatum</name>
    <dbReference type="NCBI Taxonomy" id="258515"/>
    <lineage>
        <taxon>Bacteria</taxon>
        <taxon>Bacillati</taxon>
        <taxon>Bacillota</taxon>
        <taxon>Clostridia</taxon>
        <taxon>Eubacteriales</taxon>
        <taxon>Oscillospiraceae</taxon>
        <taxon>Acetanaerobacterium</taxon>
    </lineage>
</organism>
<dbReference type="PRINTS" id="PR01302">
    <property type="entry name" value="TYPE3IMPPROT"/>
</dbReference>
<dbReference type="STRING" id="258515.SAMN05192585_11341"/>
<dbReference type="GO" id="GO:0005886">
    <property type="term" value="C:plasma membrane"/>
    <property type="evidence" value="ECO:0007669"/>
    <property type="project" value="UniProtKB-SubCell"/>
</dbReference>
<dbReference type="AlphaFoldDB" id="A0A1G9ZF64"/>
<keyword evidence="13" id="KW-0969">Cilium</keyword>
<dbReference type="Proteomes" id="UP000199182">
    <property type="component" value="Unassembled WGS sequence"/>
</dbReference>
<keyword evidence="13" id="KW-0966">Cell projection</keyword>
<evidence type="ECO:0000256" key="3">
    <source>
        <dbReference type="ARBA" id="ARBA00022448"/>
    </source>
</evidence>
<evidence type="ECO:0000256" key="2">
    <source>
        <dbReference type="ARBA" id="ARBA00021714"/>
    </source>
</evidence>
<feature type="transmembrane region" description="Helical" evidence="12">
    <location>
        <begin position="240"/>
        <end position="260"/>
    </location>
</feature>
<dbReference type="InterPro" id="IPR005837">
    <property type="entry name" value="FliP"/>
</dbReference>
<protein>
    <recommendedName>
        <fullName evidence="2 12">Flagellar biosynthetic protein FliP</fullName>
    </recommendedName>
</protein>
<feature type="transmembrane region" description="Helical" evidence="12">
    <location>
        <begin position="204"/>
        <end position="228"/>
    </location>
</feature>
<evidence type="ECO:0000313" key="13">
    <source>
        <dbReference type="EMBL" id="SDN19825.1"/>
    </source>
</evidence>
<sequence>MTKAAAKQKINKNLRRLLISLAAVVLLSVVLFSITVYADPGVSINVNGVENPNDRVEALDVLFLLTVLALLPSILIMMTSFTRIIIVLSLLRNAIGLQQTPPNQVLIGIALFLTLFIMSPTISDIEKTAYKPYVAGTVTQEQAIDLASKPLREFMLKQTYKSDLNLFRTVAKEQRPETYDELSMTIVIPAFITSELKRGFIMGFLLYIPFIIIDMVVSSALMSMGMIMLPPSSIAMPFKLLLFVLVDGWGLTVKTLITSFN</sequence>
<evidence type="ECO:0000256" key="6">
    <source>
        <dbReference type="ARBA" id="ARBA00022795"/>
    </source>
</evidence>
<comment type="subcellular location">
    <subcellularLocation>
        <location evidence="12">Cell membrane</location>
        <topology evidence="12">Multi-pass membrane protein</topology>
    </subcellularLocation>
    <subcellularLocation>
        <location evidence="12">Bacterial flagellum basal body</location>
    </subcellularLocation>
</comment>
<dbReference type="GO" id="GO:0009306">
    <property type="term" value="P:protein secretion"/>
    <property type="evidence" value="ECO:0007669"/>
    <property type="project" value="UniProtKB-UniRule"/>
</dbReference>
<proteinExistence type="inferred from homology"/>
<evidence type="ECO:0000256" key="1">
    <source>
        <dbReference type="ARBA" id="ARBA00006257"/>
    </source>
</evidence>
<dbReference type="PRINTS" id="PR00951">
    <property type="entry name" value="FLGBIOSNFLIP"/>
</dbReference>
<keyword evidence="14" id="KW-1185">Reference proteome</keyword>
<evidence type="ECO:0000256" key="10">
    <source>
        <dbReference type="ARBA" id="ARBA00023143"/>
    </source>
</evidence>
<dbReference type="NCBIfam" id="NF009438">
    <property type="entry name" value="PRK12797.1"/>
    <property type="match status" value="1"/>
</dbReference>
<evidence type="ECO:0000256" key="5">
    <source>
        <dbReference type="ARBA" id="ARBA00022692"/>
    </source>
</evidence>
<dbReference type="PANTHER" id="PTHR30587:SF0">
    <property type="entry name" value="FLAGELLAR BIOSYNTHETIC PROTEIN FLIP"/>
    <property type="match status" value="1"/>
</dbReference>
<dbReference type="EMBL" id="FNID01000013">
    <property type="protein sequence ID" value="SDN19825.1"/>
    <property type="molecule type" value="Genomic_DNA"/>
</dbReference>
<evidence type="ECO:0000256" key="4">
    <source>
        <dbReference type="ARBA" id="ARBA00022475"/>
    </source>
</evidence>
<dbReference type="PROSITE" id="PS01061">
    <property type="entry name" value="FLIP_2"/>
    <property type="match status" value="1"/>
</dbReference>
<feature type="transmembrane region" description="Helical" evidence="12">
    <location>
        <begin position="103"/>
        <end position="122"/>
    </location>
</feature>
<dbReference type="InterPro" id="IPR005838">
    <property type="entry name" value="T3SS_IM_P"/>
</dbReference>
<dbReference type="Pfam" id="PF00813">
    <property type="entry name" value="FliP"/>
    <property type="match status" value="1"/>
</dbReference>
<keyword evidence="10" id="KW-0975">Bacterial flagellum</keyword>
<keyword evidence="7 12" id="KW-0653">Protein transport</keyword>
<feature type="transmembrane region" description="Helical" evidence="12">
    <location>
        <begin position="62"/>
        <end position="91"/>
    </location>
</feature>
<keyword evidence="13" id="KW-0282">Flagellum</keyword>
<keyword evidence="8 12" id="KW-1133">Transmembrane helix</keyword>
<evidence type="ECO:0000256" key="9">
    <source>
        <dbReference type="ARBA" id="ARBA00023136"/>
    </source>
</evidence>
<evidence type="ECO:0000256" key="7">
    <source>
        <dbReference type="ARBA" id="ARBA00022927"/>
    </source>
</evidence>